<gene>
    <name evidence="1" type="ORF">JoomaDRAFT_0920</name>
</gene>
<proteinExistence type="predicted"/>
<sequence length="310" mass="34632">MSSYHSNGKLLITGEYTVLDGALSLALPAKFGQSLSITENSSDKISWKALNNEGNIWFTANYNLNDIEIDAEPSIIETDNEGAAKTLLTILKEAKKLNPHFLINSNGIEATTILEFPENWGLGSSSTLINNVASWAKINAFDLLWNSFSGSGYDIACAQNNSAITYQLKNKEPFIDKVNFNPIFKDQLFFIHLNKKQNSREGIKRYQKIAPSAEKKEAIKKINSLTSKVLNTTTLNAFETIIEEHEDIIASLIQLKPVKEHFFKDFKGSIKSLGAWGGDFILATGEQTYVTSYFSTKDYNTILTYQEMIA</sequence>
<accession>I3C2V1</accession>
<dbReference type="HOGENOM" id="CLU_918117_0_0_10"/>
<dbReference type="SUPFAM" id="SSF54211">
    <property type="entry name" value="Ribosomal protein S5 domain 2-like"/>
    <property type="match status" value="1"/>
</dbReference>
<dbReference type="AlphaFoldDB" id="I3C2V1"/>
<name>I3C2V1_9FLAO</name>
<protein>
    <recommendedName>
        <fullName evidence="3">Mevalonate kinase</fullName>
    </recommendedName>
</protein>
<evidence type="ECO:0008006" key="3">
    <source>
        <dbReference type="Google" id="ProtNLM"/>
    </source>
</evidence>
<dbReference type="Gene3D" id="3.30.230.10">
    <property type="match status" value="1"/>
</dbReference>
<dbReference type="InterPro" id="IPR020568">
    <property type="entry name" value="Ribosomal_Su5_D2-typ_SF"/>
</dbReference>
<organism evidence="1 2">
    <name type="scientific">Galbibacter orientalis DSM 19592</name>
    <dbReference type="NCBI Taxonomy" id="926559"/>
    <lineage>
        <taxon>Bacteria</taxon>
        <taxon>Pseudomonadati</taxon>
        <taxon>Bacteroidota</taxon>
        <taxon>Flavobacteriia</taxon>
        <taxon>Flavobacteriales</taxon>
        <taxon>Flavobacteriaceae</taxon>
        <taxon>Galbibacter</taxon>
    </lineage>
</organism>
<dbReference type="EMBL" id="JH651379">
    <property type="protein sequence ID" value="EIJ37944.1"/>
    <property type="molecule type" value="Genomic_DNA"/>
</dbReference>
<dbReference type="NCBIfam" id="NF040656">
    <property type="entry name" value="GHMP_GYDIA"/>
    <property type="match status" value="1"/>
</dbReference>
<dbReference type="InterPro" id="IPR014721">
    <property type="entry name" value="Ribsml_uS5_D2-typ_fold_subgr"/>
</dbReference>
<dbReference type="InterPro" id="IPR047765">
    <property type="entry name" value="GHMP_GYDIA-like"/>
</dbReference>
<evidence type="ECO:0000313" key="1">
    <source>
        <dbReference type="EMBL" id="EIJ37944.1"/>
    </source>
</evidence>
<dbReference type="OrthoDB" id="5288719at2"/>
<evidence type="ECO:0000313" key="2">
    <source>
        <dbReference type="Proteomes" id="UP000004690"/>
    </source>
</evidence>
<dbReference type="Proteomes" id="UP000004690">
    <property type="component" value="Unassembled WGS sequence"/>
</dbReference>
<dbReference type="STRING" id="926559.JoomaDRAFT_0920"/>
<dbReference type="RefSeq" id="WP_008611020.1">
    <property type="nucleotide sequence ID" value="NZ_JH651379.1"/>
</dbReference>
<dbReference type="eggNOG" id="COG1577">
    <property type="taxonomic scope" value="Bacteria"/>
</dbReference>
<keyword evidence="2" id="KW-1185">Reference proteome</keyword>
<reference evidence="1 2" key="1">
    <citation type="submission" date="2012-02" db="EMBL/GenBank/DDBJ databases">
        <title>Improved High-Quality Draft genome of Joostella marina DSM 19592.</title>
        <authorList>
            <consortium name="US DOE Joint Genome Institute (JGI-PGF)"/>
            <person name="Lucas S."/>
            <person name="Copeland A."/>
            <person name="Lapidus A."/>
            <person name="Bruce D."/>
            <person name="Goodwin L."/>
            <person name="Pitluck S."/>
            <person name="Peters L."/>
            <person name="Chertkov O."/>
            <person name="Ovchinnikova G."/>
            <person name="Kyrpides N."/>
            <person name="Mavromatis K."/>
            <person name="Detter J.C."/>
            <person name="Han C."/>
            <person name="Land M."/>
            <person name="Hauser L."/>
            <person name="Markowitz V."/>
            <person name="Cheng J.-F."/>
            <person name="Hugenholtz P."/>
            <person name="Woyke T."/>
            <person name="Wu D."/>
            <person name="Tindall B."/>
            <person name="Brambilla E."/>
            <person name="Klenk H.-P."/>
            <person name="Eisen J.A."/>
        </authorList>
    </citation>
    <scope>NUCLEOTIDE SEQUENCE [LARGE SCALE GENOMIC DNA]</scope>
    <source>
        <strain evidence="1 2">DSM 19592</strain>
    </source>
</reference>